<accession>A0ABW0QQ60</accession>
<dbReference type="RefSeq" id="WP_377320927.1">
    <property type="nucleotide sequence ID" value="NZ_JBHSNF010000003.1"/>
</dbReference>
<dbReference type="InterPro" id="IPR018682">
    <property type="entry name" value="DUF2167_membr"/>
</dbReference>
<feature type="transmembrane region" description="Helical" evidence="1">
    <location>
        <begin position="38"/>
        <end position="56"/>
    </location>
</feature>
<reference evidence="3" key="1">
    <citation type="journal article" date="2019" name="Int. J. Syst. Evol. Microbiol.">
        <title>The Global Catalogue of Microorganisms (GCM) 10K type strain sequencing project: providing services to taxonomists for standard genome sequencing and annotation.</title>
        <authorList>
            <consortium name="The Broad Institute Genomics Platform"/>
            <consortium name="The Broad Institute Genome Sequencing Center for Infectious Disease"/>
            <person name="Wu L."/>
            <person name="Ma J."/>
        </authorList>
    </citation>
    <scope>NUCLEOTIDE SEQUENCE [LARGE SCALE GENOMIC DNA]</scope>
    <source>
        <strain evidence="3">CGMCC 1.16619</strain>
    </source>
</reference>
<evidence type="ECO:0000313" key="2">
    <source>
        <dbReference type="EMBL" id="MFC5526835.1"/>
    </source>
</evidence>
<dbReference type="EMBL" id="JBHSNF010000003">
    <property type="protein sequence ID" value="MFC5526835.1"/>
    <property type="molecule type" value="Genomic_DNA"/>
</dbReference>
<feature type="transmembrane region" description="Helical" evidence="1">
    <location>
        <begin position="280"/>
        <end position="304"/>
    </location>
</feature>
<keyword evidence="3" id="KW-1185">Reference proteome</keyword>
<evidence type="ECO:0000256" key="1">
    <source>
        <dbReference type="SAM" id="Phobius"/>
    </source>
</evidence>
<name>A0ABW0QQ60_9GAMM</name>
<protein>
    <submittedName>
        <fullName evidence="2">DUF2167 domain-containing protein</fullName>
    </submittedName>
</protein>
<dbReference type="Proteomes" id="UP001596114">
    <property type="component" value="Unassembled WGS sequence"/>
</dbReference>
<keyword evidence="1" id="KW-0812">Transmembrane</keyword>
<evidence type="ECO:0000313" key="3">
    <source>
        <dbReference type="Proteomes" id="UP001596114"/>
    </source>
</evidence>
<organism evidence="2 3">
    <name type="scientific">Rhodanobacter ginsengisoli</name>
    <dbReference type="NCBI Taxonomy" id="418646"/>
    <lineage>
        <taxon>Bacteria</taxon>
        <taxon>Pseudomonadati</taxon>
        <taxon>Pseudomonadota</taxon>
        <taxon>Gammaproteobacteria</taxon>
        <taxon>Lysobacterales</taxon>
        <taxon>Rhodanobacteraceae</taxon>
        <taxon>Rhodanobacter</taxon>
    </lineage>
</organism>
<keyword evidence="1" id="KW-1133">Transmembrane helix</keyword>
<feature type="transmembrane region" description="Helical" evidence="1">
    <location>
        <begin position="256"/>
        <end position="274"/>
    </location>
</feature>
<gene>
    <name evidence="2" type="ORF">ACFPPA_13920</name>
</gene>
<keyword evidence="1" id="KW-0472">Membrane</keyword>
<sequence>MVGVVSHTPCAAFAGGRVSRSDAPESAWINKGKGMRRLFLVLIAPILACLGASAMAQDNSAGRLPWQRGPTTVQLGSHASLRVPEGFEFLDASGTRELNIRMQNPSGDTDQYALADASGAWVAYFSYEDTGYIKDDEKIDADDILASIRSGTEESNRERRARGWDELKVLGWSAKPQYDTELKSLAWSILAEDVGTHDKVVNYNTRLLGRLGVMDVVVATAPEKLDDAIENFKRAVPGFQFAPGETYGEYQPGDHVAAYGLAALITGGAAAVAAKKGLFTVIGGFLVAAWKFVLAGLVAASAWLKSLFKSKR</sequence>
<proteinExistence type="predicted"/>
<comment type="caution">
    <text evidence="2">The sequence shown here is derived from an EMBL/GenBank/DDBJ whole genome shotgun (WGS) entry which is preliminary data.</text>
</comment>
<dbReference type="Pfam" id="PF09935">
    <property type="entry name" value="DUF2167"/>
    <property type="match status" value="1"/>
</dbReference>